<dbReference type="EMBL" id="CP028136">
    <property type="protein sequence ID" value="AVR46045.1"/>
    <property type="molecule type" value="Genomic_DNA"/>
</dbReference>
<dbReference type="Proteomes" id="UP000241507">
    <property type="component" value="Chromosome"/>
</dbReference>
<reference evidence="2" key="1">
    <citation type="submission" date="2018-03" db="EMBL/GenBank/DDBJ databases">
        <title>Gramella fulva sp. nov., isolated from a dry surface of tidal flat.</title>
        <authorList>
            <person name="Hwang S.H."/>
            <person name="Hwang W.M."/>
            <person name="Kang K."/>
            <person name="Ahn T.-Y."/>
        </authorList>
    </citation>
    <scope>NUCLEOTIDE SEQUENCE [LARGE SCALE GENOMIC DNA]</scope>
    <source>
        <strain evidence="2">SH35</strain>
    </source>
</reference>
<proteinExistence type="predicted"/>
<gene>
    <name evidence="1" type="ORF">C7S20_12705</name>
</gene>
<sequence>MEQNIFKKVIDHEIEKGTTRIYIECEKSKTAFDLKDFKENVQLEIPENILKEIEQNGATSKNENWNSKFISKLNYPPDILKSKKCLTKKNVELLFQKTNKRQNVISISKPIFDDNYENCIVSVTFWKFTGSAYGYKCFLTKIYGIWTVVVEYAQWMT</sequence>
<name>A0A2R3Z724_9FLAO</name>
<accession>A0A2R3Z724</accession>
<dbReference type="KEGG" id="grs:C7S20_12705"/>
<organism evidence="1 2">
    <name type="scientific">Christiangramia fulva</name>
    <dbReference type="NCBI Taxonomy" id="2126553"/>
    <lineage>
        <taxon>Bacteria</taxon>
        <taxon>Pseudomonadati</taxon>
        <taxon>Bacteroidota</taxon>
        <taxon>Flavobacteriia</taxon>
        <taxon>Flavobacteriales</taxon>
        <taxon>Flavobacteriaceae</taxon>
        <taxon>Christiangramia</taxon>
    </lineage>
</organism>
<dbReference type="AlphaFoldDB" id="A0A2R3Z724"/>
<evidence type="ECO:0000313" key="2">
    <source>
        <dbReference type="Proteomes" id="UP000241507"/>
    </source>
</evidence>
<keyword evidence="2" id="KW-1185">Reference proteome</keyword>
<protein>
    <submittedName>
        <fullName evidence="1">Uncharacterized protein</fullName>
    </submittedName>
</protein>
<evidence type="ECO:0000313" key="1">
    <source>
        <dbReference type="EMBL" id="AVR46045.1"/>
    </source>
</evidence>